<evidence type="ECO:0000313" key="2">
    <source>
        <dbReference type="Proteomes" id="UP000695007"/>
    </source>
</evidence>
<sequence>MWDKYSIIFPNIWIASAFKGATGSCQHIPTIIHHISNHERWIQELNTHVSKINKFQGTAFTGWSSNKIKDIVSVTILRYDHYATMCELLPTAIPSLAICLKIWIQGYSEQTYEQVAQSLGYNDYPLHVTPQPRPIPVPSNLNFPGWQIAVGIESFLNYKTKFHGLVNSEQCEKNLLRTYRNRIETLSTIVEELENQNEKLKQKLMYYHNVSTSDEIPHLHLRIKQLMTEITSLKNKLMEVHELKTILEKHHKEIVDQYKIKMTEHFKKMKHQLENARSENEDLNNKIAVIETKLQELNREKKEFVKVSEEQWLHKLECTKIEYEKMLQEKELQINSRDEMVRQKEVQLTQKLNEIDSLCEQIKELQQLVEIKTQDDGKLQSMLIEQHKSIMEELSKMRNNIEIASRQQTETHQQEKALLKKNVMAIRKNCP</sequence>
<dbReference type="AlphaFoldDB" id="A0AAJ7E0J6"/>
<dbReference type="Proteomes" id="UP000695007">
    <property type="component" value="Unplaced"/>
</dbReference>
<dbReference type="PANTHER" id="PTHR21040:SF8">
    <property type="entry name" value="BCDNA.GH04120"/>
    <property type="match status" value="1"/>
</dbReference>
<keyword evidence="1" id="KW-0175">Coiled coil</keyword>
<dbReference type="InterPro" id="IPR038901">
    <property type="entry name" value="HEXDC-like"/>
</dbReference>
<proteinExistence type="predicted"/>
<dbReference type="PANTHER" id="PTHR21040">
    <property type="entry name" value="BCDNA.GH04120"/>
    <property type="match status" value="1"/>
</dbReference>
<name>A0AAJ7E0J6_9HYME</name>
<protein>
    <submittedName>
        <fullName evidence="3">Synaptonemal complex protein 1-like</fullName>
    </submittedName>
</protein>
<dbReference type="GO" id="GO:0015929">
    <property type="term" value="F:hexosaminidase activity"/>
    <property type="evidence" value="ECO:0007669"/>
    <property type="project" value="InterPro"/>
</dbReference>
<organism evidence="2 3">
    <name type="scientific">Ceratosolen solmsi marchali</name>
    <dbReference type="NCBI Taxonomy" id="326594"/>
    <lineage>
        <taxon>Eukaryota</taxon>
        <taxon>Metazoa</taxon>
        <taxon>Ecdysozoa</taxon>
        <taxon>Arthropoda</taxon>
        <taxon>Hexapoda</taxon>
        <taxon>Insecta</taxon>
        <taxon>Pterygota</taxon>
        <taxon>Neoptera</taxon>
        <taxon>Endopterygota</taxon>
        <taxon>Hymenoptera</taxon>
        <taxon>Apocrita</taxon>
        <taxon>Proctotrupomorpha</taxon>
        <taxon>Chalcidoidea</taxon>
        <taxon>Agaonidae</taxon>
        <taxon>Agaoninae</taxon>
        <taxon>Ceratosolen</taxon>
    </lineage>
</organism>
<accession>A0AAJ7E0J6</accession>
<evidence type="ECO:0000256" key="1">
    <source>
        <dbReference type="SAM" id="Coils"/>
    </source>
</evidence>
<keyword evidence="2" id="KW-1185">Reference proteome</keyword>
<dbReference type="GeneID" id="105366467"/>
<reference evidence="3" key="1">
    <citation type="submission" date="2025-08" db="UniProtKB">
        <authorList>
            <consortium name="RefSeq"/>
        </authorList>
    </citation>
    <scope>IDENTIFICATION</scope>
</reference>
<dbReference type="RefSeq" id="XP_011503218.1">
    <property type="nucleotide sequence ID" value="XM_011504916.1"/>
</dbReference>
<gene>
    <name evidence="3" type="primary">LOC105366467</name>
</gene>
<evidence type="ECO:0000313" key="3">
    <source>
        <dbReference type="RefSeq" id="XP_011503218.1"/>
    </source>
</evidence>
<feature type="coiled-coil region" evidence="1">
    <location>
        <begin position="176"/>
        <end position="407"/>
    </location>
</feature>
<dbReference type="KEGG" id="csol:105366467"/>